<organism evidence="8 9">
    <name type="scientific">Rhodoferax ferrireducens</name>
    <dbReference type="NCBI Taxonomy" id="192843"/>
    <lineage>
        <taxon>Bacteria</taxon>
        <taxon>Pseudomonadati</taxon>
        <taxon>Pseudomonadota</taxon>
        <taxon>Betaproteobacteria</taxon>
        <taxon>Burkholderiales</taxon>
        <taxon>Comamonadaceae</taxon>
        <taxon>Rhodoferax</taxon>
    </lineage>
</organism>
<evidence type="ECO:0000256" key="6">
    <source>
        <dbReference type="RuleBase" id="RU003797"/>
    </source>
</evidence>
<dbReference type="PROSITE" id="PS50249">
    <property type="entry name" value="MPN"/>
    <property type="match status" value="1"/>
</dbReference>
<sequence>MERNMNNQSPIVQQFTCDPVGRWTDADLLGELIGVQESVQQYKGSLQPFFADGPKLQPHKKCVVARELVKRWLCEELMSNTVFAQPSSVTDYLKIHFAGREYESFVVLFLDAHNRLILIEELFRGTLTQTSVYPREIVKAAMNHNAAAVMFSHNHPSGVPEPSRADEHLTQTLKVALALVDVRVLDHLIIAGANSLSLAERGLL</sequence>
<evidence type="ECO:0000313" key="8">
    <source>
        <dbReference type="EMBL" id="OQW86153.1"/>
    </source>
</evidence>
<dbReference type="EMBL" id="MTEI01000021">
    <property type="protein sequence ID" value="OQW86153.1"/>
    <property type="molecule type" value="Genomic_DNA"/>
</dbReference>
<dbReference type="Gene3D" id="3.40.140.10">
    <property type="entry name" value="Cytidine Deaminase, domain 2"/>
    <property type="match status" value="1"/>
</dbReference>
<dbReference type="SUPFAM" id="SSF102712">
    <property type="entry name" value="JAB1/MPN domain"/>
    <property type="match status" value="1"/>
</dbReference>
<dbReference type="InterPro" id="IPR025657">
    <property type="entry name" value="RadC_JAB"/>
</dbReference>
<evidence type="ECO:0000256" key="1">
    <source>
        <dbReference type="ARBA" id="ARBA00022670"/>
    </source>
</evidence>
<dbReference type="Proteomes" id="UP000192505">
    <property type="component" value="Unassembled WGS sequence"/>
</dbReference>
<dbReference type="CDD" id="cd08071">
    <property type="entry name" value="MPN_DUF2466"/>
    <property type="match status" value="1"/>
</dbReference>
<evidence type="ECO:0000256" key="5">
    <source>
        <dbReference type="ARBA" id="ARBA00023049"/>
    </source>
</evidence>
<proteinExistence type="inferred from homology"/>
<dbReference type="PROSITE" id="PS01302">
    <property type="entry name" value="UPF0758"/>
    <property type="match status" value="1"/>
</dbReference>
<evidence type="ECO:0000256" key="2">
    <source>
        <dbReference type="ARBA" id="ARBA00022723"/>
    </source>
</evidence>
<dbReference type="Pfam" id="PF04002">
    <property type="entry name" value="RadC"/>
    <property type="match status" value="1"/>
</dbReference>
<evidence type="ECO:0000259" key="7">
    <source>
        <dbReference type="PROSITE" id="PS50249"/>
    </source>
</evidence>
<protein>
    <recommendedName>
        <fullName evidence="7">MPN domain-containing protein</fullName>
    </recommendedName>
</protein>
<keyword evidence="2" id="KW-0479">Metal-binding</keyword>
<dbReference type="NCBIfam" id="TIGR00608">
    <property type="entry name" value="radc"/>
    <property type="match status" value="1"/>
</dbReference>
<name>A0A1W9KPR6_9BURK</name>
<feature type="domain" description="MPN" evidence="7">
    <location>
        <begin position="82"/>
        <end position="204"/>
    </location>
</feature>
<reference evidence="8 9" key="1">
    <citation type="submission" date="2017-01" db="EMBL/GenBank/DDBJ databases">
        <title>Novel large sulfur bacteria in the metagenomes of groundwater-fed chemosynthetic microbial mats in the Lake Huron basin.</title>
        <authorList>
            <person name="Sharrar A.M."/>
            <person name="Flood B.E."/>
            <person name="Bailey J.V."/>
            <person name="Jones D.S."/>
            <person name="Biddanda B."/>
            <person name="Ruberg S.A."/>
            <person name="Marcus D.N."/>
            <person name="Dick G.J."/>
        </authorList>
    </citation>
    <scope>NUCLEOTIDE SEQUENCE [LARGE SCALE GENOMIC DNA]</scope>
    <source>
        <strain evidence="8">A7</strain>
    </source>
</reference>
<dbReference type="InterPro" id="IPR037518">
    <property type="entry name" value="MPN"/>
</dbReference>
<dbReference type="PANTHER" id="PTHR30471:SF3">
    <property type="entry name" value="UPF0758 PROTEIN YEES-RELATED"/>
    <property type="match status" value="1"/>
</dbReference>
<dbReference type="GO" id="GO:0006508">
    <property type="term" value="P:proteolysis"/>
    <property type="evidence" value="ECO:0007669"/>
    <property type="project" value="UniProtKB-KW"/>
</dbReference>
<gene>
    <name evidence="8" type="ORF">BWK72_18540</name>
</gene>
<comment type="similarity">
    <text evidence="6">Belongs to the UPF0758 family.</text>
</comment>
<comment type="caution">
    <text evidence="8">The sequence shown here is derived from an EMBL/GenBank/DDBJ whole genome shotgun (WGS) entry which is preliminary data.</text>
</comment>
<dbReference type="InterPro" id="IPR020891">
    <property type="entry name" value="UPF0758_CS"/>
</dbReference>
<accession>A0A1W9KPR6</accession>
<evidence type="ECO:0000313" key="9">
    <source>
        <dbReference type="Proteomes" id="UP000192505"/>
    </source>
</evidence>
<dbReference type="InterPro" id="IPR001405">
    <property type="entry name" value="UPF0758"/>
</dbReference>
<evidence type="ECO:0000256" key="3">
    <source>
        <dbReference type="ARBA" id="ARBA00022801"/>
    </source>
</evidence>
<dbReference type="PANTHER" id="PTHR30471">
    <property type="entry name" value="DNA REPAIR PROTEIN RADC"/>
    <property type="match status" value="1"/>
</dbReference>
<keyword evidence="5" id="KW-0482">Metalloprotease</keyword>
<dbReference type="GO" id="GO:0046872">
    <property type="term" value="F:metal ion binding"/>
    <property type="evidence" value="ECO:0007669"/>
    <property type="project" value="UniProtKB-KW"/>
</dbReference>
<keyword evidence="4" id="KW-0862">Zinc</keyword>
<keyword evidence="3" id="KW-0378">Hydrolase</keyword>
<keyword evidence="1" id="KW-0645">Protease</keyword>
<dbReference type="GO" id="GO:0008237">
    <property type="term" value="F:metallopeptidase activity"/>
    <property type="evidence" value="ECO:0007669"/>
    <property type="project" value="UniProtKB-KW"/>
</dbReference>
<dbReference type="AlphaFoldDB" id="A0A1W9KPR6"/>
<evidence type="ECO:0000256" key="4">
    <source>
        <dbReference type="ARBA" id="ARBA00022833"/>
    </source>
</evidence>